<dbReference type="InterPro" id="IPR038718">
    <property type="entry name" value="SNF2-like_sf"/>
</dbReference>
<evidence type="ECO:0000259" key="3">
    <source>
        <dbReference type="PROSITE" id="PS51192"/>
    </source>
</evidence>
<keyword evidence="1" id="KW-0378">Hydrolase</keyword>
<dbReference type="Proteomes" id="UP000229498">
    <property type="component" value="Unassembled WGS sequence"/>
</dbReference>
<dbReference type="CDD" id="cd18793">
    <property type="entry name" value="SF2_C_SNF"/>
    <property type="match status" value="1"/>
</dbReference>
<dbReference type="GO" id="GO:0004386">
    <property type="term" value="F:helicase activity"/>
    <property type="evidence" value="ECO:0007669"/>
    <property type="project" value="UniProtKB-KW"/>
</dbReference>
<dbReference type="InterPro" id="IPR050496">
    <property type="entry name" value="SNF2_RAD54_helicase_repair"/>
</dbReference>
<dbReference type="GO" id="GO:0016787">
    <property type="term" value="F:hydrolase activity"/>
    <property type="evidence" value="ECO:0007669"/>
    <property type="project" value="UniProtKB-KW"/>
</dbReference>
<dbReference type="GO" id="GO:0003677">
    <property type="term" value="F:DNA binding"/>
    <property type="evidence" value="ECO:0007669"/>
    <property type="project" value="InterPro"/>
</dbReference>
<keyword evidence="6" id="KW-1185">Reference proteome</keyword>
<dbReference type="SMART" id="SM00490">
    <property type="entry name" value="HELICc"/>
    <property type="match status" value="1"/>
</dbReference>
<dbReference type="Pfam" id="PF00176">
    <property type="entry name" value="SNF2-rel_dom"/>
    <property type="match status" value="1"/>
</dbReference>
<dbReference type="GO" id="GO:0004519">
    <property type="term" value="F:endonuclease activity"/>
    <property type="evidence" value="ECO:0007669"/>
    <property type="project" value="InterPro"/>
</dbReference>
<dbReference type="OrthoDB" id="9814088at2"/>
<reference evidence="5 6" key="1">
    <citation type="submission" date="2017-11" db="EMBL/GenBank/DDBJ databases">
        <title>Draft genome sequence of Rhizobiales bacterium SY3-13.</title>
        <authorList>
            <person name="Sun C."/>
        </authorList>
    </citation>
    <scope>NUCLEOTIDE SEQUENCE [LARGE SCALE GENOMIC DNA]</scope>
    <source>
        <strain evidence="5 6">SY3-13</strain>
    </source>
</reference>
<dbReference type="InterPro" id="IPR049730">
    <property type="entry name" value="SNF2/RAD54-like_C"/>
</dbReference>
<dbReference type="PANTHER" id="PTHR45629:SF7">
    <property type="entry name" value="DNA EXCISION REPAIR PROTEIN ERCC-6-RELATED"/>
    <property type="match status" value="1"/>
</dbReference>
<evidence type="ECO:0008006" key="7">
    <source>
        <dbReference type="Google" id="ProtNLM"/>
    </source>
</evidence>
<dbReference type="Gene3D" id="3.40.50.300">
    <property type="entry name" value="P-loop containing nucleotide triphosphate hydrolases"/>
    <property type="match status" value="1"/>
</dbReference>
<dbReference type="Gene3D" id="3.40.50.10810">
    <property type="entry name" value="Tandem AAA-ATPase domain"/>
    <property type="match status" value="1"/>
</dbReference>
<dbReference type="Pfam" id="PF04471">
    <property type="entry name" value="Mrr_cat"/>
    <property type="match status" value="1"/>
</dbReference>
<dbReference type="SUPFAM" id="SSF52540">
    <property type="entry name" value="P-loop containing nucleoside triphosphate hydrolases"/>
    <property type="match status" value="2"/>
</dbReference>
<comment type="caution">
    <text evidence="5">The sequence shown here is derived from an EMBL/GenBank/DDBJ whole genome shotgun (WGS) entry which is preliminary data.</text>
</comment>
<dbReference type="PANTHER" id="PTHR45629">
    <property type="entry name" value="SNF2/RAD54 FAMILY MEMBER"/>
    <property type="match status" value="1"/>
</dbReference>
<dbReference type="InterPro" id="IPR007560">
    <property type="entry name" value="Restrct_endonuc_IV_Mrr"/>
</dbReference>
<dbReference type="InterPro" id="IPR000330">
    <property type="entry name" value="SNF2_N"/>
</dbReference>
<dbReference type="PROSITE" id="PS51192">
    <property type="entry name" value="HELICASE_ATP_BIND_1"/>
    <property type="match status" value="1"/>
</dbReference>
<dbReference type="InterPro" id="IPR001650">
    <property type="entry name" value="Helicase_C-like"/>
</dbReference>
<feature type="region of interest" description="Disordered" evidence="2">
    <location>
        <begin position="447"/>
        <end position="469"/>
    </location>
</feature>
<evidence type="ECO:0000313" key="6">
    <source>
        <dbReference type="Proteomes" id="UP000229498"/>
    </source>
</evidence>
<gene>
    <name evidence="5" type="ORF">CVT23_18255</name>
</gene>
<accession>A0A2M9FXX6</accession>
<dbReference type="EMBL" id="PHIG01000047">
    <property type="protein sequence ID" value="PJK28313.1"/>
    <property type="molecule type" value="Genomic_DNA"/>
</dbReference>
<evidence type="ECO:0000259" key="4">
    <source>
        <dbReference type="PROSITE" id="PS51194"/>
    </source>
</evidence>
<evidence type="ECO:0000256" key="1">
    <source>
        <dbReference type="ARBA" id="ARBA00022801"/>
    </source>
</evidence>
<dbReference type="GO" id="GO:0005524">
    <property type="term" value="F:ATP binding"/>
    <property type="evidence" value="ECO:0007669"/>
    <property type="project" value="InterPro"/>
</dbReference>
<dbReference type="PROSITE" id="PS51194">
    <property type="entry name" value="HELICASE_CTER"/>
    <property type="match status" value="1"/>
</dbReference>
<feature type="domain" description="Helicase ATP-binding" evidence="3">
    <location>
        <begin position="520"/>
        <end position="714"/>
    </location>
</feature>
<dbReference type="Pfam" id="PF00271">
    <property type="entry name" value="Helicase_C"/>
    <property type="match status" value="1"/>
</dbReference>
<evidence type="ECO:0000256" key="2">
    <source>
        <dbReference type="SAM" id="MobiDB-lite"/>
    </source>
</evidence>
<dbReference type="RefSeq" id="WP_109794760.1">
    <property type="nucleotide sequence ID" value="NZ_PHIG01000047.1"/>
</dbReference>
<protein>
    <recommendedName>
        <fullName evidence="7">ATP-dependent helicase</fullName>
    </recommendedName>
</protein>
<dbReference type="SUPFAM" id="SSF52980">
    <property type="entry name" value="Restriction endonuclease-like"/>
    <property type="match status" value="1"/>
</dbReference>
<feature type="compositionally biased region" description="Pro residues" evidence="2">
    <location>
        <begin position="455"/>
        <end position="466"/>
    </location>
</feature>
<dbReference type="SMART" id="SM00487">
    <property type="entry name" value="DEXDc"/>
    <property type="match status" value="1"/>
</dbReference>
<organism evidence="5 6">
    <name type="scientific">Minwuia thermotolerans</name>
    <dbReference type="NCBI Taxonomy" id="2056226"/>
    <lineage>
        <taxon>Bacteria</taxon>
        <taxon>Pseudomonadati</taxon>
        <taxon>Pseudomonadota</taxon>
        <taxon>Alphaproteobacteria</taxon>
        <taxon>Minwuiales</taxon>
        <taxon>Minwuiaceae</taxon>
        <taxon>Minwuia</taxon>
    </lineage>
</organism>
<sequence>MVQVAASLTDPVVFMARTEGAKRWFRIRRDEPIVLPTDSWTYEDHALATAIAELRHIGEERDGAVRFEDDRIVADHAAIAALGVNAARQLGLPETVPYAFHADTRGVIGKDSFRLVGDWMEGGRLVTTRRNGAFLTAAGGTFRIPEPIFSALELCDSFEAGALDLPEHWAALARFRATLDPETSGDIAIEPSAADHVRMAAALQEARIYTAAAFSLSLRSGDEEFQFDPVLFDTATIDARRETGLEISERDGLLGVEQAGAFRSDPERGFRAFDRVKRTYVVGRGQYVLLDDDLASVLQVVRDKQEAPVEERKAFFANPKPAIREALGSKREANDDDPTTAMQIDESVETAMDGLFQETLEYADRAIGSGAWTKPELEFLPKVSNVWLPESFAVNLAGTWVNVTESSAPAERKKLQAAIDEGRASVEIDGKAVPATQQSIEDLERQVREREMPPESQPRPEPPSPTPSDKIVVKVHENFVEEDWSPATPPRHAPDGDGLPETVLTSPMVHQVEGIAWQIAAWRAGMPGILNADDQGLGKTFQTLAFLAWLRSVQRRGPGGRRLPILVVAPTGLLRTWEREAATHLASDTLGMLMPAYGSSLRHLKKGGLSGTDLTDGVGKLDFAAINADIAKGHGDRWWILTSYETLANYQHSFHALPFSVVIFDEIQKIKNVQTINANAARAVKADFRIGLTGTPIENHILDLWAIVDVLAPLRLGSMKQFAASYRTITKEAMTELHARLFRPIRTREARELPPLGLRRVKEDCIGDLPRKDYRLYPGEMPDIQAEVYEEAREKLRDGARGNALKLLHHIRGVSLHPRSPRAASADPDAYVGESARLKTALEILDSIHNDGERALIFIEDHEMQYFVAELLRARYGLREVRIINGQTPVARRQRNVEAFQHHLVKDEGFDVMVLGPKAAGVGLTLTAATHVIHLSRWWNPAVEEQCNDRIYRIGQSRDVTVHLPLAVHPARQNQSFDCVLNELMKRKMSLSRAIIWPPTQDDNDLGALLSGIDGTDAVDYPVVDDRDWQMFEYWVQDQAKNGKEWHASLTHRSMEGGADVMLEHRVRKDNWAIAQAKHTTSPVKLIGAQAVRQVVRARYEWGKPNPQLVVITNAFGFTEDAMELARKEDVRLVGRHQLCLWPHHILA</sequence>
<name>A0A2M9FXX6_9PROT</name>
<dbReference type="InterPro" id="IPR014001">
    <property type="entry name" value="Helicase_ATP-bd"/>
</dbReference>
<evidence type="ECO:0000313" key="5">
    <source>
        <dbReference type="EMBL" id="PJK28313.1"/>
    </source>
</evidence>
<proteinExistence type="predicted"/>
<dbReference type="GO" id="GO:0009307">
    <property type="term" value="P:DNA restriction-modification system"/>
    <property type="evidence" value="ECO:0007669"/>
    <property type="project" value="InterPro"/>
</dbReference>
<feature type="domain" description="Helicase C-terminal" evidence="4">
    <location>
        <begin position="840"/>
        <end position="1004"/>
    </location>
</feature>
<dbReference type="InterPro" id="IPR027417">
    <property type="entry name" value="P-loop_NTPase"/>
</dbReference>
<dbReference type="AlphaFoldDB" id="A0A2M9FXX6"/>
<dbReference type="InterPro" id="IPR011335">
    <property type="entry name" value="Restrct_endonuc-II-like"/>
</dbReference>